<dbReference type="RefSeq" id="WP_070739597.1">
    <property type="nucleotide sequence ID" value="NZ_MDZA01000013.1"/>
</dbReference>
<organism evidence="4 5">
    <name type="scientific">Hymenobacter coccineus</name>
    <dbReference type="NCBI Taxonomy" id="1908235"/>
    <lineage>
        <taxon>Bacteria</taxon>
        <taxon>Pseudomonadati</taxon>
        <taxon>Bacteroidota</taxon>
        <taxon>Cytophagia</taxon>
        <taxon>Cytophagales</taxon>
        <taxon>Hymenobacteraceae</taxon>
        <taxon>Hymenobacter</taxon>
    </lineage>
</organism>
<dbReference type="Pfam" id="PF03432">
    <property type="entry name" value="Relaxase"/>
    <property type="match status" value="1"/>
</dbReference>
<evidence type="ECO:0000256" key="2">
    <source>
        <dbReference type="SAM" id="MobiDB-lite"/>
    </source>
</evidence>
<feature type="domain" description="MobA/VirD2-like nuclease" evidence="3">
    <location>
        <begin position="26"/>
        <end position="153"/>
    </location>
</feature>
<reference evidence="4 5" key="1">
    <citation type="submission" date="2016-08" db="EMBL/GenBank/DDBJ databases">
        <title>Hymenobacter coccineus sp. nov., Hymenobacter lapidarius sp. nov. and Hymenobacter glacialis sp. nov., isolated from Antarctic soil.</title>
        <authorList>
            <person name="Sedlacek I."/>
            <person name="Kralova S."/>
            <person name="Kyrova K."/>
            <person name="Maslanova I."/>
            <person name="Stankova E."/>
            <person name="Vrbovska V."/>
            <person name="Nemec M."/>
            <person name="Bartak M."/>
            <person name="Svec P."/>
            <person name="Busse H.-J."/>
            <person name="Pantucek R."/>
        </authorList>
    </citation>
    <scope>NUCLEOTIDE SEQUENCE [LARGE SCALE GENOMIC DNA]</scope>
    <source>
        <strain evidence="4 5">CCM 8649</strain>
    </source>
</reference>
<dbReference type="OrthoDB" id="1525197at2"/>
<evidence type="ECO:0000313" key="5">
    <source>
        <dbReference type="Proteomes" id="UP000177506"/>
    </source>
</evidence>
<evidence type="ECO:0000259" key="3">
    <source>
        <dbReference type="Pfam" id="PF03432"/>
    </source>
</evidence>
<evidence type="ECO:0000256" key="1">
    <source>
        <dbReference type="SAM" id="Coils"/>
    </source>
</evidence>
<proteinExistence type="predicted"/>
<feature type="compositionally biased region" description="Low complexity" evidence="2">
    <location>
        <begin position="300"/>
        <end position="316"/>
    </location>
</feature>
<sequence>MISRTTIGRSFGGVVRYQFEGRKEQPSDKQAEVLAAVGVRSDSAAHMSADFNRGRQLNPNLGQAVWHTSLSFNPDDAAKIDSTKMLAVAEGYVQKMGLDKTQYAIIRHHDQPDNQHLHIIANRVGDDGQTIKDGQNFFRSKQALKELIQEHGLTPPQGLRAEKQHPAQLQGAELTKHEIKEALHQALATASDRPALLATLQAQQISAREFANKTGEVTGISFEKDGTVFKGSQLRRGYSLAGIDQQLAANQQAEQARRAAAQEAAAQELRQVAVQLAHRQAVERQAAQLAQRQAADRQAAQLAQRQEAERQAAQQREVARRAAEAAKGPELPAVERKWQAAYQTQLAELARQNAPIQARNKIIDSYSQHLQAHPTEEGVADVVKAMKGDPRTAALRTELERQVAARATHAAQRAATHDQRAALEKQAKGGFFGQNDTSRAAIEKLKFLNEAARPLPDLLQPQLLEFARAAKAAARPAPPIGFEARTYYQPEVVGPSLATYAAQREAERQAVVRMSQPADEARTAGRAEALQRAFTSHGAQTQLTHRLDAQGNRVSELVVQYSLQSHQLAKVSLTLDWAQERVDYEVQEQAGDRAQRQAPGQREAQQRPERGESQGYGGRGM</sequence>
<dbReference type="Proteomes" id="UP000177506">
    <property type="component" value="Unassembled WGS sequence"/>
</dbReference>
<comment type="caution">
    <text evidence="4">The sequence shown here is derived from an EMBL/GenBank/DDBJ whole genome shotgun (WGS) entry which is preliminary data.</text>
</comment>
<keyword evidence="5" id="KW-1185">Reference proteome</keyword>
<dbReference type="EMBL" id="MDZA01000013">
    <property type="protein sequence ID" value="OGX92093.1"/>
    <property type="molecule type" value="Genomic_DNA"/>
</dbReference>
<evidence type="ECO:0000313" key="4">
    <source>
        <dbReference type="EMBL" id="OGX92093.1"/>
    </source>
</evidence>
<gene>
    <name evidence="4" type="ORF">BEN49_17260</name>
</gene>
<feature type="coiled-coil region" evidence="1">
    <location>
        <begin position="243"/>
        <end position="270"/>
    </location>
</feature>
<feature type="region of interest" description="Disordered" evidence="2">
    <location>
        <begin position="586"/>
        <end position="621"/>
    </location>
</feature>
<name>A0A1G1TMJ7_9BACT</name>
<feature type="region of interest" description="Disordered" evidence="2">
    <location>
        <begin position="300"/>
        <end position="330"/>
    </location>
</feature>
<accession>A0A1G1TMJ7</accession>
<protein>
    <recommendedName>
        <fullName evidence="3">MobA/VirD2-like nuclease domain-containing protein</fullName>
    </recommendedName>
</protein>
<keyword evidence="1" id="KW-0175">Coiled coil</keyword>
<feature type="compositionally biased region" description="Basic and acidic residues" evidence="2">
    <location>
        <begin position="586"/>
        <end position="595"/>
    </location>
</feature>
<dbReference type="AlphaFoldDB" id="A0A1G1TMJ7"/>
<dbReference type="InterPro" id="IPR005094">
    <property type="entry name" value="Endonuclease_MobA/VirD2"/>
</dbReference>